<dbReference type="GO" id="GO:0006351">
    <property type="term" value="P:DNA-templated transcription"/>
    <property type="evidence" value="ECO:0007669"/>
    <property type="project" value="UniProtKB-UniRule"/>
</dbReference>
<evidence type="ECO:0000256" key="3">
    <source>
        <dbReference type="ARBA" id="ARBA00022679"/>
    </source>
</evidence>
<comment type="cofactor">
    <cofactor evidence="8">
        <name>Zn(2+)</name>
        <dbReference type="ChEBI" id="CHEBI:29105"/>
    </cofactor>
    <text evidence="8">Binds 1 Zn(2+) ion per subunit.</text>
</comment>
<accession>A0A097KJR1</accession>
<dbReference type="RefSeq" id="YP_009104883.1">
    <property type="nucleotide sequence ID" value="NC_025525.1"/>
</dbReference>
<evidence type="ECO:0000313" key="11">
    <source>
        <dbReference type="EMBL" id="AIT93444.1"/>
    </source>
</evidence>
<dbReference type="InterPro" id="IPR007083">
    <property type="entry name" value="RNA_pol_Rpb1_4"/>
</dbReference>
<dbReference type="GO" id="GO:0000428">
    <property type="term" value="C:DNA-directed RNA polymerase complex"/>
    <property type="evidence" value="ECO:0007669"/>
    <property type="project" value="UniProtKB-KW"/>
</dbReference>
<keyword evidence="2 11" id="KW-0934">Plastid</keyword>
<dbReference type="GO" id="GO:0003899">
    <property type="term" value="F:DNA-directed RNA polymerase activity"/>
    <property type="evidence" value="ECO:0007669"/>
    <property type="project" value="UniProtKB-UniRule"/>
</dbReference>
<feature type="binding site" evidence="8">
    <location>
        <position position="285"/>
    </location>
    <ligand>
        <name>Zn(2+)</name>
        <dbReference type="ChEBI" id="CHEBI:29105"/>
    </ligand>
</feature>
<dbReference type="GO" id="GO:0003677">
    <property type="term" value="F:DNA binding"/>
    <property type="evidence" value="ECO:0007669"/>
    <property type="project" value="UniProtKB-UniRule"/>
</dbReference>
<evidence type="ECO:0000256" key="2">
    <source>
        <dbReference type="ARBA" id="ARBA00022640"/>
    </source>
</evidence>
<keyword evidence="1 8" id="KW-0240">DNA-directed RNA polymerase</keyword>
<keyword evidence="3 8" id="KW-0808">Transferase</keyword>
<feature type="domain" description="RNA polymerase Rpb1" evidence="9">
    <location>
        <begin position="170"/>
        <end position="1970"/>
    </location>
</feature>
<comment type="catalytic activity">
    <reaction evidence="8">
        <text>RNA(n) + a ribonucleoside 5'-triphosphate = RNA(n+1) + diphosphate</text>
        <dbReference type="Rhea" id="RHEA:21248"/>
        <dbReference type="Rhea" id="RHEA-COMP:14527"/>
        <dbReference type="Rhea" id="RHEA-COMP:17342"/>
        <dbReference type="ChEBI" id="CHEBI:33019"/>
        <dbReference type="ChEBI" id="CHEBI:61557"/>
        <dbReference type="ChEBI" id="CHEBI:140395"/>
        <dbReference type="EC" id="2.7.7.6"/>
    </reaction>
</comment>
<geneLocation type="chloroplast" evidence="11"/>
<dbReference type="InterPro" id="IPR045867">
    <property type="entry name" value="DNA-dir_RpoC_beta_prime"/>
</dbReference>
<dbReference type="Gene3D" id="1.10.132.30">
    <property type="match status" value="1"/>
</dbReference>
<evidence type="ECO:0000256" key="7">
    <source>
        <dbReference type="ARBA" id="ARBA00023163"/>
    </source>
</evidence>
<dbReference type="GeneID" id="22158467"/>
<evidence type="ECO:0000256" key="6">
    <source>
        <dbReference type="ARBA" id="ARBA00022833"/>
    </source>
</evidence>
<dbReference type="Pfam" id="PF05000">
    <property type="entry name" value="RNA_pol_Rpb1_4"/>
    <property type="match status" value="1"/>
</dbReference>
<dbReference type="Gene3D" id="1.10.1790.20">
    <property type="match status" value="1"/>
</dbReference>
<feature type="binding site" evidence="8">
    <location>
        <position position="292"/>
    </location>
    <ligand>
        <name>Zn(2+)</name>
        <dbReference type="ChEBI" id="CHEBI:29105"/>
    </ligand>
</feature>
<dbReference type="EMBL" id="KM462861">
    <property type="protein sequence ID" value="AIT93444.1"/>
    <property type="molecule type" value="Genomic_DNA"/>
</dbReference>
<dbReference type="EC" id="2.7.7.6" evidence="8"/>
<name>A0A097KJR1_MYRIS</name>
<comment type="subunit">
    <text evidence="8">In plastids the minimal PEP RNA polymerase catalytic core is composed of four subunits: alpha, beta, beta', and beta''. When a (nuclear-encoded) sigma factor is associated with the core the holoenzyme is formed, which can initiate transcription.</text>
</comment>
<dbReference type="PANTHER" id="PTHR19376:SF68">
    <property type="entry name" value="DNA-DIRECTED RNA POLYMERASE SUBUNIT BETA"/>
    <property type="match status" value="1"/>
</dbReference>
<dbReference type="GO" id="GO:0008270">
    <property type="term" value="F:zinc ion binding"/>
    <property type="evidence" value="ECO:0007669"/>
    <property type="project" value="UniProtKB-UniRule"/>
</dbReference>
<proteinExistence type="inferred from homology"/>
<organism evidence="11">
    <name type="scientific">Myrmecia israelensis</name>
    <name type="common">Green coccoid free-living microalga</name>
    <name type="synonym">Friedmannia israelensis</name>
    <dbReference type="NCBI Taxonomy" id="3171"/>
    <lineage>
        <taxon>Eukaryota</taxon>
        <taxon>Viridiplantae</taxon>
        <taxon>Chlorophyta</taxon>
        <taxon>core chlorophytes</taxon>
        <taxon>Trebouxiophyceae</taxon>
        <taxon>Trebouxiales</taxon>
        <taxon>Trebouxiaceae</taxon>
        <taxon>Myrmecia</taxon>
    </lineage>
</organism>
<evidence type="ECO:0000256" key="1">
    <source>
        <dbReference type="ARBA" id="ARBA00022478"/>
    </source>
</evidence>
<feature type="binding site" evidence="8">
    <location>
        <position position="218"/>
    </location>
    <ligand>
        <name>Zn(2+)</name>
        <dbReference type="ChEBI" id="CHEBI:29105"/>
    </ligand>
</feature>
<evidence type="ECO:0000256" key="4">
    <source>
        <dbReference type="ARBA" id="ARBA00022695"/>
    </source>
</evidence>
<dbReference type="GO" id="GO:0009507">
    <property type="term" value="C:chloroplast"/>
    <property type="evidence" value="ECO:0007669"/>
    <property type="project" value="UniProtKB-SubCell"/>
</dbReference>
<feature type="domain" description="RNA polymerase Rpb1" evidence="10">
    <location>
        <begin position="90"/>
        <end position="167"/>
    </location>
</feature>
<keyword evidence="6 8" id="KW-0862">Zinc</keyword>
<keyword evidence="11" id="KW-0150">Chloroplast</keyword>
<dbReference type="CDD" id="cd02655">
    <property type="entry name" value="RNAP_beta'_C"/>
    <property type="match status" value="1"/>
</dbReference>
<dbReference type="InterPro" id="IPR012756">
    <property type="entry name" value="DNA-dir_RpoC2_beta_pp"/>
</dbReference>
<dbReference type="HAMAP" id="MF_01324">
    <property type="entry name" value="RNApol_bact_RpoC2"/>
    <property type="match status" value="1"/>
</dbReference>
<reference evidence="11" key="1">
    <citation type="journal article" date="2014" name="BMC Evol. Biol.">
        <title>Chloroplast phylogenomic analysis resolves deep-level relationships within the green algal class Trebouxiophyceae.</title>
        <authorList>
            <person name="Lemieux C."/>
            <person name="Otis C."/>
            <person name="Turmel M."/>
        </authorList>
    </citation>
    <scope>NUCLEOTIDE SEQUENCE</scope>
</reference>
<sequence>MVSNSFFFNYSFDKNRLKALISWSLMNFGEKATIDLVEKLKDVGFEYATKAGISLSLDDLKISPTKPSLVSEAEIQLQFSKIEYLQGHLTAVERFQQLIDTWHRTSENLKQNVVQHFQSTDILNPVFMMAFSGARGNISQVHQLVGMRGLMSDPQGQIINFPIRSNFREGLTLTEYIISCYGARKGLVDTALRTANSGYLTRRLVDVSQHVVVWLLNCGTRRGIFLNNIKEGSKTVLSLKNRLIGRVLAEDVNPIAFRNQQIDSDLAFKIANLREKVLVRSPLSCEAKNSVCQLCYGWSLSQGNLVPLGEAVGILAAQSIGEPGTQLTMRTFHTGGVFSGDVMDEIRAPYSGQIFFSEPLQGTLIRTSHGKIAFLTKIEGQFVIRKREREVTQVNSRTTLREELGLLSPQREYKEETIIKIPASTVLFVREGEKVIKNQLLAEISNMSTQANEKIKAEHDLHSEIEGKVFFENVLLGIKVSKEGDFTQTARKLGSIWVLSGKIYKSVIPSAFFTKIGDFVDKTAILNQLNSFPVWSGLISKSNSLLSSSKNDFKQNFFHFPKSTFYLPNQINRLQSFVPNSFQNLKSKKVESLNSYNIETNKSSFSSLRGSERNENEFQYFINQFFLSLPIARIQYKDFGYFFSFYSRLPTLTSSKISWKRNSKVENKNFSIYNKPANSIFPYNMSSSRTMLELSTFKRKNSDYDRFLILNSLTQEFKTTTEIKRCFHFHWFPHKYKFQTGGLVQNQYFYLTEDLTQGQILWVPEEFYKVSFFQTSTLANLLNATWISKENPLIYQINRQGEINVLNSTFNGYLTISKLSFQNKKNSFRFSKLLPHQRKQFSKNDYNIRQSQVKPISKNIVRTRISRTSLLYQSKIDIEGFSFHDQSDQNKNLSYLFTYLLSKTKSNKLNHYGPFRKTRKNYKNFIKNPYSCLNYRKNDNRIIEQKRSIPQNRTWNTKVRKNYFKIKNKRFSNQLFLRNALQEKIPHTDFNIQFNKTLNKIENPIENQRKFLKYIFAFVLKGQKATKFNLSNFNLIKTNNFDSQKALLPLRSTKLFSKTNLKVKENIEIQKLNKQNLLDFFQKSTEFFPYHQDSKIKDLTFNLNPKKLNNSFSSSNKSFIKQTKKSGVIRPSATTRKLKFLEFKKSQSFTGNARQEQNVEKLLPNIYQINVKPGWLFFPENQQTVLKYHQSFFSAAQPIFGKICFDQSFIYLERILFPKTYSNKNFEFLTKEFLCFALFDLNEKTFLDNSLQNKIDQLNSATLDTQLITKTRSRQITESKNLNLKKKLGLFEFQYQTQRTESSDKEAKTNQRQNFKNSQLQPLVPNIRTRFSGQETENLKGSKTKRNKPFFITLKSITKDWFLNSKVIPSLIFLFRVILSNGEVDTNFTETATNSFLVGAEKERNYSFNLKKDLTIYKKFIVSQSFSSFFIINNLNSQKFKKLSSKENEIKKIFYFIFKPFRTTNNKFFDQLFFNEAHDFFTFDGAIKSDILEEKRATLPFEIRDKVEKLNKSSIFKKSRFIKGEKLLLNSVFSKKPKFLVLVRKVKEYSLLTDQEYKKSIYRINQKPLKNSIKNSHRFNKQQNTRVFSLSSGVDLKIKKRSLFKKFGKFRNLRQSNFLEIFLSFNIPTTFPLKLSKIELQTLTYNGKTGLFAKKSEFSDTLEKEKNFSLKTNYLDQNKIKFLRRWPLISLTNYFNLTFVGKVYLSKFMVPFATNDEHKKTQKNNLKSSIFQTNYSKILADKDGWVLKNKPATSTSFLSPYRGEITAIKSDSSCLLLTDLDQVTYDIRGEKPEVAVSQLVRYGEKLTKKIGTTEPGQVIEIEKNQITLRRAQPILFSSRGIFYVNHGDFVEKKSPLLTLFYQRLKTGDIVQGIPKIEQLFEARQTKEGSIIPDNLSDKLNQFFNYYRQHFNLKEAVRKSLEQIQQIIVEGIQQVYLSQGVVIADKHIEVVVRQMTSKVRITEGGKTGFLRGELIDLERVENVNIGIKTVNRGIDSQEAEYEPVVLGITKASLEAESFISAASFQETTRILSRAAIEGKTDFLRGLKERVILGDLIPAGTGFSLFYEPLVLPSKKMRLNDVSKKS</sequence>
<dbReference type="InterPro" id="IPR007081">
    <property type="entry name" value="RNA_pol_Rpb1_5"/>
</dbReference>
<keyword evidence="4 8" id="KW-0548">Nucleotidyltransferase</keyword>
<dbReference type="Gene3D" id="1.10.274.100">
    <property type="entry name" value="RNA polymerase Rpb1, domain 3"/>
    <property type="match status" value="1"/>
</dbReference>
<evidence type="ECO:0000256" key="8">
    <source>
        <dbReference type="HAMAP-Rule" id="MF_01324"/>
    </source>
</evidence>
<comment type="similarity">
    <text evidence="8">Belongs to the RNA polymerase beta' chain family. RpoC2 subfamily.</text>
</comment>
<keyword evidence="5 8" id="KW-0479">Metal-binding</keyword>
<comment type="subcellular location">
    <subcellularLocation>
        <location evidence="8">Plastid</location>
        <location evidence="8">Chloroplast</location>
    </subcellularLocation>
</comment>
<gene>
    <name evidence="8 11" type="primary">rpoC2</name>
</gene>
<dbReference type="Gene3D" id="1.10.150.390">
    <property type="match status" value="1"/>
</dbReference>
<dbReference type="NCBIfam" id="TIGR02388">
    <property type="entry name" value="rpoC2_cyan"/>
    <property type="match status" value="1"/>
</dbReference>
<comment type="function">
    <text evidence="8">DNA-dependent RNA polymerase catalyzes the transcription of DNA into RNA using the four ribonucleoside triphosphates as substrates.</text>
</comment>
<feature type="binding site" evidence="8">
    <location>
        <position position="295"/>
    </location>
    <ligand>
        <name>Zn(2+)</name>
        <dbReference type="ChEBI" id="CHEBI:29105"/>
    </ligand>
</feature>
<protein>
    <recommendedName>
        <fullName evidence="8">DNA-directed RNA polymerase subunit beta''</fullName>
        <ecNumber evidence="8">2.7.7.6</ecNumber>
    </recommendedName>
    <alternativeName>
        <fullName evidence="8">PEP</fullName>
    </alternativeName>
    <alternativeName>
        <fullName evidence="8">Plastid-encoded RNA polymerase subunit beta''</fullName>
        <shortName evidence="8">RNA polymerase subunit beta''</shortName>
    </alternativeName>
</protein>
<evidence type="ECO:0000259" key="10">
    <source>
        <dbReference type="Pfam" id="PF05000"/>
    </source>
</evidence>
<keyword evidence="7 8" id="KW-0804">Transcription</keyword>
<dbReference type="InterPro" id="IPR042102">
    <property type="entry name" value="RNA_pol_Rpb1_3_sf"/>
</dbReference>
<dbReference type="PANTHER" id="PTHR19376">
    <property type="entry name" value="DNA-DIRECTED RNA POLYMERASE"/>
    <property type="match status" value="1"/>
</dbReference>
<dbReference type="SUPFAM" id="SSF64484">
    <property type="entry name" value="beta and beta-prime subunits of DNA dependent RNA-polymerase"/>
    <property type="match status" value="1"/>
</dbReference>
<dbReference type="Pfam" id="PF04998">
    <property type="entry name" value="RNA_pol_Rpb1_5"/>
    <property type="match status" value="1"/>
</dbReference>
<evidence type="ECO:0000259" key="9">
    <source>
        <dbReference type="Pfam" id="PF04998"/>
    </source>
</evidence>
<evidence type="ECO:0000256" key="5">
    <source>
        <dbReference type="ARBA" id="ARBA00022723"/>
    </source>
</evidence>
<dbReference type="InterPro" id="IPR038120">
    <property type="entry name" value="Rpb1_funnel_sf"/>
</dbReference>